<dbReference type="eggNOG" id="COG1670">
    <property type="taxonomic scope" value="Bacteria"/>
</dbReference>
<organism evidence="2 3">
    <name type="scientific">Alcanivorax nanhaiticus</name>
    <dbReference type="NCBI Taxonomy" id="1177154"/>
    <lineage>
        <taxon>Bacteria</taxon>
        <taxon>Pseudomonadati</taxon>
        <taxon>Pseudomonadota</taxon>
        <taxon>Gammaproteobacteria</taxon>
        <taxon>Oceanospirillales</taxon>
        <taxon>Alcanivoracaceae</taxon>
        <taxon>Alcanivorax</taxon>
    </lineage>
</organism>
<name>A0A095TLX9_9GAMM</name>
<dbReference type="EMBL" id="ARXV01000017">
    <property type="protein sequence ID" value="KGD63458.1"/>
    <property type="molecule type" value="Genomic_DNA"/>
</dbReference>
<reference evidence="2 3" key="1">
    <citation type="submission" date="2012-09" db="EMBL/GenBank/DDBJ databases">
        <title>Genome Sequence of alkane-degrading Bacterium Alcanivorax sp. 19-m-6.</title>
        <authorList>
            <person name="Lai Q."/>
            <person name="Shao Z."/>
        </authorList>
    </citation>
    <scope>NUCLEOTIDE SEQUENCE [LARGE SCALE GENOMIC DNA]</scope>
    <source>
        <strain evidence="2 3">19-m-6</strain>
    </source>
</reference>
<keyword evidence="3" id="KW-1185">Reference proteome</keyword>
<protein>
    <submittedName>
        <fullName evidence="2">N-acetyltransferase GCN5</fullName>
    </submittedName>
</protein>
<dbReference type="RefSeq" id="WP_197055168.1">
    <property type="nucleotide sequence ID" value="NZ_ARXV01000017.1"/>
</dbReference>
<proteinExistence type="predicted"/>
<dbReference type="InterPro" id="IPR016181">
    <property type="entry name" value="Acyl_CoA_acyltransferase"/>
</dbReference>
<dbReference type="NCBIfam" id="TIGR03585">
    <property type="entry name" value="PseH"/>
    <property type="match status" value="1"/>
</dbReference>
<evidence type="ECO:0000313" key="3">
    <source>
        <dbReference type="Proteomes" id="UP000029444"/>
    </source>
</evidence>
<dbReference type="Proteomes" id="UP000029444">
    <property type="component" value="Unassembled WGS sequence"/>
</dbReference>
<gene>
    <name evidence="2" type="ORF">Y5S_03267</name>
</gene>
<dbReference type="InterPro" id="IPR000182">
    <property type="entry name" value="GNAT_dom"/>
</dbReference>
<feature type="domain" description="N-acetyltransferase" evidence="1">
    <location>
        <begin position="4"/>
        <end position="152"/>
    </location>
</feature>
<sequence length="173" mass="19976">MPESLIRGMVESDLEMVLSWRNHPDVRRYMYTTHEIALKEHRAWFKSVDENPDVDLLIYEEEGLPKGFVNLSRTRSRPVADWGFYVAPGSEKGVGRRLGHSALSFAFSALSLHKVCGQALDFNDRSVRFHLSLGFRQEGRLRDQHYDGKEYRDVVCFGLLENEWEALVSESVL</sequence>
<dbReference type="PANTHER" id="PTHR43415">
    <property type="entry name" value="SPERMIDINE N(1)-ACETYLTRANSFERASE"/>
    <property type="match status" value="1"/>
</dbReference>
<dbReference type="AlphaFoldDB" id="A0A095TLX9"/>
<evidence type="ECO:0000259" key="1">
    <source>
        <dbReference type="PROSITE" id="PS51186"/>
    </source>
</evidence>
<evidence type="ECO:0000313" key="2">
    <source>
        <dbReference type="EMBL" id="KGD63458.1"/>
    </source>
</evidence>
<accession>A0A095TLX9</accession>
<keyword evidence="2" id="KW-0808">Transferase</keyword>
<dbReference type="GO" id="GO:0016747">
    <property type="term" value="F:acyltransferase activity, transferring groups other than amino-acyl groups"/>
    <property type="evidence" value="ECO:0007669"/>
    <property type="project" value="InterPro"/>
</dbReference>
<dbReference type="PANTHER" id="PTHR43415:SF3">
    <property type="entry name" value="GNAT-FAMILY ACETYLTRANSFERASE"/>
    <property type="match status" value="1"/>
</dbReference>
<comment type="caution">
    <text evidence="2">The sequence shown here is derived from an EMBL/GenBank/DDBJ whole genome shotgun (WGS) entry which is preliminary data.</text>
</comment>
<dbReference type="STRING" id="1177154.Y5S_03267"/>
<dbReference type="Gene3D" id="3.40.630.30">
    <property type="match status" value="1"/>
</dbReference>
<dbReference type="SUPFAM" id="SSF55729">
    <property type="entry name" value="Acyl-CoA N-acyltransferases (Nat)"/>
    <property type="match status" value="1"/>
</dbReference>
<dbReference type="InterPro" id="IPR020036">
    <property type="entry name" value="PseH"/>
</dbReference>
<dbReference type="PROSITE" id="PS51186">
    <property type="entry name" value="GNAT"/>
    <property type="match status" value="1"/>
</dbReference>
<dbReference type="Pfam" id="PF13302">
    <property type="entry name" value="Acetyltransf_3"/>
    <property type="match status" value="1"/>
</dbReference>